<dbReference type="GO" id="GO:0032993">
    <property type="term" value="C:protein-DNA complex"/>
    <property type="evidence" value="ECO:0007669"/>
    <property type="project" value="TreeGrafter"/>
</dbReference>
<dbReference type="InterPro" id="IPR016032">
    <property type="entry name" value="Sig_transdc_resp-reg_C-effctor"/>
</dbReference>
<dbReference type="AlphaFoldDB" id="A0A917BLU3"/>
<dbReference type="PROSITE" id="PS51755">
    <property type="entry name" value="OMPR_PHOB"/>
    <property type="match status" value="1"/>
</dbReference>
<dbReference type="FunFam" id="3.40.50.2300:FF:000002">
    <property type="entry name" value="DNA-binding response regulator PhoP"/>
    <property type="match status" value="1"/>
</dbReference>
<keyword evidence="3" id="KW-0805">Transcription regulation</keyword>
<keyword evidence="2" id="KW-0902">Two-component regulatory system</keyword>
<reference evidence="10" key="2">
    <citation type="submission" date="2020-09" db="EMBL/GenBank/DDBJ databases">
        <authorList>
            <person name="Sun Q."/>
            <person name="Sedlacek I."/>
        </authorList>
    </citation>
    <scope>NUCLEOTIDE SEQUENCE</scope>
    <source>
        <strain evidence="10">CCM 7897</strain>
    </source>
</reference>
<evidence type="ECO:0000256" key="6">
    <source>
        <dbReference type="PROSITE-ProRule" id="PRU00169"/>
    </source>
</evidence>
<dbReference type="InterPro" id="IPR001789">
    <property type="entry name" value="Sig_transdc_resp-reg_receiver"/>
</dbReference>
<sequence>MRILVVEDDDRTAQHLVRGLSESGHVVNRAADGALGLAMALEDIYDIAVVDRMLPELDGLTLVRRLRDEDRHLPVLILSAIASAQDRSEGLRAGSDDYLAKPFHFSELLARLEALARRTDRARAQAVLRVADLSLDLRSRRGVRGARDIGLQPREFLLLETLMRNAHQVVSRSMLLEAAWDYDFEPKGNIIDMHIHRLRRKVEVAAERPLIHTIAGVGYMLSDRP</sequence>
<evidence type="ECO:0000256" key="3">
    <source>
        <dbReference type="ARBA" id="ARBA00023015"/>
    </source>
</evidence>
<evidence type="ECO:0000259" key="8">
    <source>
        <dbReference type="PROSITE" id="PS50110"/>
    </source>
</evidence>
<feature type="modified residue" description="4-aspartylphosphate" evidence="6">
    <location>
        <position position="51"/>
    </location>
</feature>
<dbReference type="Gene3D" id="1.10.10.10">
    <property type="entry name" value="Winged helix-like DNA-binding domain superfamily/Winged helix DNA-binding domain"/>
    <property type="match status" value="1"/>
</dbReference>
<organism evidence="10 11">
    <name type="scientific">Azorhizobium oxalatiphilum</name>
    <dbReference type="NCBI Taxonomy" id="980631"/>
    <lineage>
        <taxon>Bacteria</taxon>
        <taxon>Pseudomonadati</taxon>
        <taxon>Pseudomonadota</taxon>
        <taxon>Alphaproteobacteria</taxon>
        <taxon>Hyphomicrobiales</taxon>
        <taxon>Xanthobacteraceae</taxon>
        <taxon>Azorhizobium</taxon>
    </lineage>
</organism>
<keyword evidence="1 6" id="KW-0597">Phosphoprotein</keyword>
<keyword evidence="5" id="KW-0804">Transcription</keyword>
<dbReference type="RefSeq" id="WP_188575557.1">
    <property type="nucleotide sequence ID" value="NZ_BMCT01000001.1"/>
</dbReference>
<dbReference type="EMBL" id="BMCT01000001">
    <property type="protein sequence ID" value="GGF50830.1"/>
    <property type="molecule type" value="Genomic_DNA"/>
</dbReference>
<feature type="DNA-binding region" description="OmpR/PhoB-type" evidence="7">
    <location>
        <begin position="125"/>
        <end position="223"/>
    </location>
</feature>
<evidence type="ECO:0000313" key="10">
    <source>
        <dbReference type="EMBL" id="GGF50830.1"/>
    </source>
</evidence>
<evidence type="ECO:0000256" key="4">
    <source>
        <dbReference type="ARBA" id="ARBA00023125"/>
    </source>
</evidence>
<dbReference type="PROSITE" id="PS50110">
    <property type="entry name" value="RESPONSE_REGULATORY"/>
    <property type="match status" value="1"/>
</dbReference>
<protein>
    <submittedName>
        <fullName evidence="10">DNA-binding response regulator</fullName>
    </submittedName>
</protein>
<dbReference type="GO" id="GO:0000156">
    <property type="term" value="F:phosphorelay response regulator activity"/>
    <property type="evidence" value="ECO:0007669"/>
    <property type="project" value="TreeGrafter"/>
</dbReference>
<dbReference type="GO" id="GO:0000976">
    <property type="term" value="F:transcription cis-regulatory region binding"/>
    <property type="evidence" value="ECO:0007669"/>
    <property type="project" value="TreeGrafter"/>
</dbReference>
<dbReference type="Gene3D" id="3.40.50.2300">
    <property type="match status" value="1"/>
</dbReference>
<dbReference type="Pfam" id="PF00072">
    <property type="entry name" value="Response_reg"/>
    <property type="match status" value="1"/>
</dbReference>
<dbReference type="SMART" id="SM00862">
    <property type="entry name" value="Trans_reg_C"/>
    <property type="match status" value="1"/>
</dbReference>
<dbReference type="PANTHER" id="PTHR48111:SF76">
    <property type="entry name" value="TWO-COMPONENT RESPONSE REGULATOR"/>
    <property type="match status" value="1"/>
</dbReference>
<name>A0A917BLU3_9HYPH</name>
<evidence type="ECO:0000256" key="1">
    <source>
        <dbReference type="ARBA" id="ARBA00022553"/>
    </source>
</evidence>
<feature type="domain" description="OmpR/PhoB-type" evidence="9">
    <location>
        <begin position="125"/>
        <end position="223"/>
    </location>
</feature>
<proteinExistence type="predicted"/>
<keyword evidence="11" id="KW-1185">Reference proteome</keyword>
<feature type="domain" description="Response regulatory" evidence="8">
    <location>
        <begin position="2"/>
        <end position="116"/>
    </location>
</feature>
<dbReference type="PANTHER" id="PTHR48111">
    <property type="entry name" value="REGULATOR OF RPOS"/>
    <property type="match status" value="1"/>
</dbReference>
<evidence type="ECO:0000259" key="9">
    <source>
        <dbReference type="PROSITE" id="PS51755"/>
    </source>
</evidence>
<dbReference type="Proteomes" id="UP000606044">
    <property type="component" value="Unassembled WGS sequence"/>
</dbReference>
<dbReference type="CDD" id="cd00383">
    <property type="entry name" value="trans_reg_C"/>
    <property type="match status" value="1"/>
</dbReference>
<dbReference type="FunFam" id="1.10.10.10:FF:000005">
    <property type="entry name" value="Two-component system response regulator"/>
    <property type="match status" value="1"/>
</dbReference>
<dbReference type="InterPro" id="IPR039420">
    <property type="entry name" value="WalR-like"/>
</dbReference>
<dbReference type="InterPro" id="IPR001867">
    <property type="entry name" value="OmpR/PhoB-type_DNA-bd"/>
</dbReference>
<comment type="caution">
    <text evidence="10">The sequence shown here is derived from an EMBL/GenBank/DDBJ whole genome shotgun (WGS) entry which is preliminary data.</text>
</comment>
<reference evidence="10" key="1">
    <citation type="journal article" date="2014" name="Int. J. Syst. Evol. Microbiol.">
        <title>Complete genome sequence of Corynebacterium casei LMG S-19264T (=DSM 44701T), isolated from a smear-ripened cheese.</title>
        <authorList>
            <consortium name="US DOE Joint Genome Institute (JGI-PGF)"/>
            <person name="Walter F."/>
            <person name="Albersmeier A."/>
            <person name="Kalinowski J."/>
            <person name="Ruckert C."/>
        </authorList>
    </citation>
    <scope>NUCLEOTIDE SEQUENCE</scope>
    <source>
        <strain evidence="10">CCM 7897</strain>
    </source>
</reference>
<dbReference type="SUPFAM" id="SSF46894">
    <property type="entry name" value="C-terminal effector domain of the bipartite response regulators"/>
    <property type="match status" value="1"/>
</dbReference>
<keyword evidence="4 7" id="KW-0238">DNA-binding</keyword>
<accession>A0A917BLU3</accession>
<dbReference type="SMART" id="SM00448">
    <property type="entry name" value="REC"/>
    <property type="match status" value="1"/>
</dbReference>
<dbReference type="InterPro" id="IPR036388">
    <property type="entry name" value="WH-like_DNA-bd_sf"/>
</dbReference>
<dbReference type="SUPFAM" id="SSF52172">
    <property type="entry name" value="CheY-like"/>
    <property type="match status" value="1"/>
</dbReference>
<evidence type="ECO:0000256" key="2">
    <source>
        <dbReference type="ARBA" id="ARBA00023012"/>
    </source>
</evidence>
<dbReference type="InterPro" id="IPR011006">
    <property type="entry name" value="CheY-like_superfamily"/>
</dbReference>
<evidence type="ECO:0000256" key="5">
    <source>
        <dbReference type="ARBA" id="ARBA00023163"/>
    </source>
</evidence>
<dbReference type="Pfam" id="PF00486">
    <property type="entry name" value="Trans_reg_C"/>
    <property type="match status" value="1"/>
</dbReference>
<gene>
    <name evidence="10" type="ORF">GCM10007301_07780</name>
</gene>
<dbReference type="GO" id="GO:0005829">
    <property type="term" value="C:cytosol"/>
    <property type="evidence" value="ECO:0007669"/>
    <property type="project" value="TreeGrafter"/>
</dbReference>
<evidence type="ECO:0000256" key="7">
    <source>
        <dbReference type="PROSITE-ProRule" id="PRU01091"/>
    </source>
</evidence>
<evidence type="ECO:0000313" key="11">
    <source>
        <dbReference type="Proteomes" id="UP000606044"/>
    </source>
</evidence>
<dbReference type="GO" id="GO:0006355">
    <property type="term" value="P:regulation of DNA-templated transcription"/>
    <property type="evidence" value="ECO:0007669"/>
    <property type="project" value="InterPro"/>
</dbReference>